<name>A0A7K1Y582_9SPHI</name>
<proteinExistence type="predicted"/>
<feature type="region of interest" description="Disordered" evidence="1">
    <location>
        <begin position="30"/>
        <end position="55"/>
    </location>
</feature>
<dbReference type="RefSeq" id="WP_160842916.1">
    <property type="nucleotide sequence ID" value="NZ_WVHT01000001.1"/>
</dbReference>
<feature type="compositionally biased region" description="Polar residues" evidence="1">
    <location>
        <begin position="33"/>
        <end position="42"/>
    </location>
</feature>
<gene>
    <name evidence="2" type="ORF">GS399_02100</name>
</gene>
<dbReference type="AlphaFoldDB" id="A0A7K1Y582"/>
<reference evidence="2 3" key="1">
    <citation type="submission" date="2019-11" db="EMBL/GenBank/DDBJ databases">
        <title>Pedobacter sp. HMF7647 Genome sequencing and assembly.</title>
        <authorList>
            <person name="Kang H."/>
            <person name="Kim H."/>
            <person name="Joh K."/>
        </authorList>
    </citation>
    <scope>NUCLEOTIDE SEQUENCE [LARGE SCALE GENOMIC DNA]</scope>
    <source>
        <strain evidence="2 3">HMF7647</strain>
    </source>
</reference>
<evidence type="ECO:0000313" key="3">
    <source>
        <dbReference type="Proteomes" id="UP000466586"/>
    </source>
</evidence>
<accession>A0A7K1Y582</accession>
<dbReference type="EMBL" id="WVHT01000001">
    <property type="protein sequence ID" value="MXV49747.1"/>
    <property type="molecule type" value="Genomic_DNA"/>
</dbReference>
<sequence length="212" mass="22836">MISFKQTAACLGFAMILAISCSQPAKHERAGQDSLTATTSIESGPADDSIPPSRSIIPGDRIGLTRLNDRADSIVNNLGKPDSGDAAMGKSVSYWFSKPRKEVTMVYFTTNMGAPNAVPRAKQVSVTSSFFTTKSKVSTGASLDFIKKKFPLLKILGEYSDKARKISVYNDPSGIAFNVDDSGRCIAITIYEAGKDPSQTYLSIHPGWKKQG</sequence>
<dbReference type="PROSITE" id="PS51257">
    <property type="entry name" value="PROKAR_LIPOPROTEIN"/>
    <property type="match status" value="1"/>
</dbReference>
<evidence type="ECO:0000313" key="2">
    <source>
        <dbReference type="EMBL" id="MXV49747.1"/>
    </source>
</evidence>
<organism evidence="2 3">
    <name type="scientific">Hufsiella arboris</name>
    <dbReference type="NCBI Taxonomy" id="2695275"/>
    <lineage>
        <taxon>Bacteria</taxon>
        <taxon>Pseudomonadati</taxon>
        <taxon>Bacteroidota</taxon>
        <taxon>Sphingobacteriia</taxon>
        <taxon>Sphingobacteriales</taxon>
        <taxon>Sphingobacteriaceae</taxon>
        <taxon>Hufsiella</taxon>
    </lineage>
</organism>
<protein>
    <recommendedName>
        <fullName evidence="4">Lipoprotein</fullName>
    </recommendedName>
</protein>
<keyword evidence="3" id="KW-1185">Reference proteome</keyword>
<evidence type="ECO:0008006" key="4">
    <source>
        <dbReference type="Google" id="ProtNLM"/>
    </source>
</evidence>
<evidence type="ECO:0000256" key="1">
    <source>
        <dbReference type="SAM" id="MobiDB-lite"/>
    </source>
</evidence>
<dbReference type="Proteomes" id="UP000466586">
    <property type="component" value="Unassembled WGS sequence"/>
</dbReference>
<comment type="caution">
    <text evidence="2">The sequence shown here is derived from an EMBL/GenBank/DDBJ whole genome shotgun (WGS) entry which is preliminary data.</text>
</comment>